<evidence type="ECO:0000256" key="1">
    <source>
        <dbReference type="SAM" id="Phobius"/>
    </source>
</evidence>
<organism evidence="2 4">
    <name type="scientific">Sphingopyxis indica</name>
    <dbReference type="NCBI Taxonomy" id="436663"/>
    <lineage>
        <taxon>Bacteria</taxon>
        <taxon>Pseudomonadati</taxon>
        <taxon>Pseudomonadota</taxon>
        <taxon>Alphaproteobacteria</taxon>
        <taxon>Sphingomonadales</taxon>
        <taxon>Sphingomonadaceae</taxon>
        <taxon>Sphingopyxis</taxon>
    </lineage>
</organism>
<feature type="transmembrane region" description="Helical" evidence="1">
    <location>
        <begin position="6"/>
        <end position="30"/>
    </location>
</feature>
<evidence type="ECO:0000313" key="2">
    <source>
        <dbReference type="EMBL" id="SNS76894.1"/>
    </source>
</evidence>
<accession>A0A239H9G0</accession>
<proteinExistence type="predicted"/>
<feature type="non-terminal residue" evidence="2">
    <location>
        <position position="36"/>
    </location>
</feature>
<evidence type="ECO:0000313" key="3">
    <source>
        <dbReference type="EMBL" id="SNT29512.1"/>
    </source>
</evidence>
<reference evidence="2 4" key="1">
    <citation type="submission" date="2017-06" db="EMBL/GenBank/DDBJ databases">
        <authorList>
            <person name="Kim H.J."/>
            <person name="Triplett B.A."/>
        </authorList>
    </citation>
    <scope>NUCLEOTIDE SEQUENCE [LARGE SCALE GENOMIC DNA]</scope>
    <source>
        <strain evidence="2 4">DS15</strain>
    </source>
</reference>
<name>A0A239H9G0_9SPHN</name>
<protein>
    <submittedName>
        <fullName evidence="2">Uncharacterized protein</fullName>
    </submittedName>
</protein>
<dbReference type="AlphaFoldDB" id="A0A239H9G0"/>
<keyword evidence="4" id="KW-1185">Reference proteome</keyword>
<evidence type="ECO:0000313" key="4">
    <source>
        <dbReference type="Proteomes" id="UP000198339"/>
    </source>
</evidence>
<sequence length="36" mass="3749">MLGSIGLIAAGFGLGVVLTALVAVYFYGLLHREVAR</sequence>
<keyword evidence="1" id="KW-0812">Transmembrane</keyword>
<dbReference type="EMBL" id="FZPA01000024">
    <property type="protein sequence ID" value="SNT29512.1"/>
    <property type="molecule type" value="Genomic_DNA"/>
</dbReference>
<keyword evidence="1" id="KW-1133">Transmembrane helix</keyword>
<dbReference type="Proteomes" id="UP000198339">
    <property type="component" value="Unassembled WGS sequence"/>
</dbReference>
<dbReference type="EMBL" id="FZPA01000005">
    <property type="protein sequence ID" value="SNS76894.1"/>
    <property type="molecule type" value="Genomic_DNA"/>
</dbReference>
<gene>
    <name evidence="2" type="ORF">SAMN06295955_1051</name>
    <name evidence="3" type="ORF">SAMN06295955_1241</name>
</gene>
<keyword evidence="1" id="KW-0472">Membrane</keyword>